<reference evidence="3 4" key="1">
    <citation type="submission" date="2015-11" db="EMBL/GenBank/DDBJ databases">
        <title>Draft Genome Sequence of the Strain BR 10423 (Rhizobium sp.) isolated from nodules of Mimosa pudica.</title>
        <authorList>
            <person name="Barauna A.C."/>
            <person name="Zilli J.E."/>
            <person name="Simoes-Araujo J.L."/>
            <person name="Reis V.M."/>
            <person name="James E.K."/>
            <person name="Reis F.B.Jr."/>
            <person name="Rouws L.F."/>
            <person name="Passos S.R."/>
            <person name="Gois S.R."/>
        </authorList>
    </citation>
    <scope>NUCLEOTIDE SEQUENCE [LARGE SCALE GENOMIC DNA]</scope>
    <source>
        <strain evidence="3 4">BR10423</strain>
    </source>
</reference>
<organism evidence="3 4">
    <name type="scientific">Rhizobium altiplani</name>
    <dbReference type="NCBI Taxonomy" id="1864509"/>
    <lineage>
        <taxon>Bacteria</taxon>
        <taxon>Pseudomonadati</taxon>
        <taxon>Pseudomonadota</taxon>
        <taxon>Alphaproteobacteria</taxon>
        <taxon>Hyphomicrobiales</taxon>
        <taxon>Rhizobiaceae</taxon>
        <taxon>Rhizobium/Agrobacterium group</taxon>
        <taxon>Rhizobium</taxon>
    </lineage>
</organism>
<evidence type="ECO:0000256" key="1">
    <source>
        <dbReference type="SAM" id="Phobius"/>
    </source>
</evidence>
<keyword evidence="4" id="KW-1185">Reference proteome</keyword>
<dbReference type="OrthoDB" id="3725455at2"/>
<sequence>MRLLTRLFRRFLVFCLGVLSVWLIVFVVFDTADHRFPWLVAVCLTYGLAAYVILPNVVRLSLKVLHRGLIPRYTITADGLPGDPINFALIGNLQQLREAFATAGWTTADHLGIASTLRMIRAFLMNSAYPTAPFSTFYLFGRRQDIGFQEPIDDSPRKRHHIRFWALSLAHSEDDMSTASFWLNTDRPSPEERVLWVGAGTKDTGLSLTWLTFQVTHKTDSDTNAERDYIVNELRAKQVIGEVARHQSGSRLNTGKVNHYITDGEIAFATLTVSVRGAGHAGAVVGPDTP</sequence>
<feature type="transmembrane region" description="Helical" evidence="1">
    <location>
        <begin position="7"/>
        <end position="29"/>
    </location>
</feature>
<keyword evidence="1" id="KW-0472">Membrane</keyword>
<feature type="domain" description="LssY-like C-terminal" evidence="2">
    <location>
        <begin position="70"/>
        <end position="265"/>
    </location>
</feature>
<comment type="caution">
    <text evidence="3">The sequence shown here is derived from an EMBL/GenBank/DDBJ whole genome shotgun (WGS) entry which is preliminary data.</text>
</comment>
<evidence type="ECO:0000313" key="3">
    <source>
        <dbReference type="EMBL" id="KWV60318.1"/>
    </source>
</evidence>
<protein>
    <recommendedName>
        <fullName evidence="2">LssY-like C-terminal domain-containing protein</fullName>
    </recommendedName>
</protein>
<keyword evidence="1" id="KW-0812">Transmembrane</keyword>
<dbReference type="InterPro" id="IPR025902">
    <property type="entry name" value="LssY-like-C_dom"/>
</dbReference>
<gene>
    <name evidence="3" type="ORF">AS026_00500</name>
</gene>
<feature type="transmembrane region" description="Helical" evidence="1">
    <location>
        <begin position="35"/>
        <end position="54"/>
    </location>
</feature>
<evidence type="ECO:0000259" key="2">
    <source>
        <dbReference type="Pfam" id="PF14067"/>
    </source>
</evidence>
<dbReference type="RefSeq" id="WP_062368302.1">
    <property type="nucleotide sequence ID" value="NZ_LNCD01000001.1"/>
</dbReference>
<dbReference type="Pfam" id="PF14067">
    <property type="entry name" value="LssY_C"/>
    <property type="match status" value="1"/>
</dbReference>
<evidence type="ECO:0000313" key="4">
    <source>
        <dbReference type="Proteomes" id="UP000068164"/>
    </source>
</evidence>
<accession>A0A109K410</accession>
<dbReference type="AlphaFoldDB" id="A0A109K410"/>
<proteinExistence type="predicted"/>
<keyword evidence="1" id="KW-1133">Transmembrane helix</keyword>
<name>A0A109K410_9HYPH</name>
<dbReference type="Proteomes" id="UP000068164">
    <property type="component" value="Unassembled WGS sequence"/>
</dbReference>
<dbReference type="EMBL" id="LNCD01000001">
    <property type="protein sequence ID" value="KWV60318.1"/>
    <property type="molecule type" value="Genomic_DNA"/>
</dbReference>